<dbReference type="SUPFAM" id="SSF47323">
    <property type="entry name" value="Anticodon-binding domain of a subclass of class I aminoacyl-tRNA synthetases"/>
    <property type="match status" value="1"/>
</dbReference>
<dbReference type="NCBIfam" id="TIGR00456">
    <property type="entry name" value="argS"/>
    <property type="match status" value="1"/>
</dbReference>
<protein>
    <recommendedName>
        <fullName evidence="2">arginine--tRNA ligase</fullName>
        <ecNumber evidence="2">6.1.1.19</ecNumber>
    </recommendedName>
</protein>
<dbReference type="Gene3D" id="1.10.730.10">
    <property type="entry name" value="Isoleucyl-tRNA Synthetase, Domain 1"/>
    <property type="match status" value="1"/>
</dbReference>
<keyword evidence="4" id="KW-0547">Nucleotide-binding</keyword>
<dbReference type="Gene3D" id="3.40.50.620">
    <property type="entry name" value="HUPs"/>
    <property type="match status" value="1"/>
</dbReference>
<keyword evidence="7" id="KW-0030">Aminoacyl-tRNA synthetase</keyword>
<dbReference type="SUPFAM" id="SSF52374">
    <property type="entry name" value="Nucleotidylyl transferase"/>
    <property type="match status" value="1"/>
</dbReference>
<evidence type="ECO:0000256" key="4">
    <source>
        <dbReference type="ARBA" id="ARBA00022741"/>
    </source>
</evidence>
<dbReference type="FunFam" id="1.10.730.10:FF:000006">
    <property type="entry name" value="Arginyl-tRNA synthetase 2, mitochondrial"/>
    <property type="match status" value="1"/>
</dbReference>
<evidence type="ECO:0000256" key="5">
    <source>
        <dbReference type="ARBA" id="ARBA00022840"/>
    </source>
</evidence>
<dbReference type="InterPro" id="IPR001412">
    <property type="entry name" value="aa-tRNA-synth_I_CS"/>
</dbReference>
<dbReference type="InterPro" id="IPR009080">
    <property type="entry name" value="tRNAsynth_Ia_anticodon-bd"/>
</dbReference>
<evidence type="ECO:0000256" key="1">
    <source>
        <dbReference type="ARBA" id="ARBA00005594"/>
    </source>
</evidence>
<dbReference type="EMBL" id="VSSQ01000067">
    <property type="protein sequence ID" value="MPL72602.1"/>
    <property type="molecule type" value="Genomic_DNA"/>
</dbReference>
<dbReference type="SMART" id="SM01016">
    <property type="entry name" value="Arg_tRNA_synt_N"/>
    <property type="match status" value="1"/>
</dbReference>
<evidence type="ECO:0000259" key="10">
    <source>
        <dbReference type="SMART" id="SM01016"/>
    </source>
</evidence>
<comment type="similarity">
    <text evidence="1">Belongs to the class-I aminoacyl-tRNA synthetase family.</text>
</comment>
<dbReference type="InterPro" id="IPR001278">
    <property type="entry name" value="Arg-tRNA-ligase"/>
</dbReference>
<evidence type="ECO:0000256" key="7">
    <source>
        <dbReference type="ARBA" id="ARBA00023146"/>
    </source>
</evidence>
<dbReference type="GO" id="GO:0004814">
    <property type="term" value="F:arginine-tRNA ligase activity"/>
    <property type="evidence" value="ECO:0007669"/>
    <property type="project" value="UniProtKB-EC"/>
</dbReference>
<evidence type="ECO:0000313" key="11">
    <source>
        <dbReference type="EMBL" id="MPL72602.1"/>
    </source>
</evidence>
<dbReference type="InterPro" id="IPR005148">
    <property type="entry name" value="Arg-tRNA-synth_N"/>
</dbReference>
<gene>
    <name evidence="11" type="primary">argS_6</name>
    <name evidence="11" type="ORF">SDC9_18387</name>
</gene>
<dbReference type="InterPro" id="IPR008909">
    <property type="entry name" value="DALR_anticod-bd"/>
</dbReference>
<keyword evidence="6" id="KW-0648">Protein biosynthesis</keyword>
<dbReference type="AlphaFoldDB" id="A0A644U2I5"/>
<dbReference type="InterPro" id="IPR014729">
    <property type="entry name" value="Rossmann-like_a/b/a_fold"/>
</dbReference>
<evidence type="ECO:0000256" key="2">
    <source>
        <dbReference type="ARBA" id="ARBA00012837"/>
    </source>
</evidence>
<dbReference type="SMART" id="SM00836">
    <property type="entry name" value="DALR_1"/>
    <property type="match status" value="1"/>
</dbReference>
<keyword evidence="5" id="KW-0067">ATP-binding</keyword>
<feature type="domain" description="DALR anticodon binding" evidence="9">
    <location>
        <begin position="444"/>
        <end position="558"/>
    </location>
</feature>
<name>A0A644U2I5_9ZZZZ</name>
<dbReference type="HAMAP" id="MF_00123">
    <property type="entry name" value="Arg_tRNA_synth"/>
    <property type="match status" value="1"/>
</dbReference>
<sequence>MYREYIEKTVSLLREVTGLEDVMITDGGDHADLASTVSFALAKTQRKNPAQIAGEVVAAISARPDAKGIEVSAKGPYINFVFGGDYVAESIRAARRPDYGALPTRNEKVIIEHTSANPNGPLHVGHIRNTVIGDTLVRAFRKAGYPVEAQYYLNDMGRQIAIVAWGVKNLHYDRLPGEKGDDFIVRHYVEANRIAKAKPEIEPEFDSMMEKIEAGDPETVKLFHDSVDICADGIKETLSSMNVVHDNFVRETMFLWNGSMQDVLNRIETLPMVHHEGQMMYLDLSEQGFGNRYVLRRSNGTSVYAARDLAFHLWKNSQCDRSIDVLGADHKLIGAQLQTTLKLIGEQPPEIVHFEFVSLPEGSMTTRGGVFITADELIAETKKRAMEEVTTRRPELSEEERKKIAAAVAVGAVRYDIVKVSAEKSTVFDWKEALDFERQSAPYIQYAHARACSILEKASAEGGFAECYAYSDPYELALAKHIAQFPYVLEKVVAELRPHLLATYVRDLADLFNSFYRFAPVLKAEGNVRDARLTLVDACRNTLYQALGVLGIEALESM</sequence>
<proteinExistence type="inferred from homology"/>
<dbReference type="Pfam" id="PF05746">
    <property type="entry name" value="DALR_1"/>
    <property type="match status" value="1"/>
</dbReference>
<dbReference type="PANTHER" id="PTHR11956">
    <property type="entry name" value="ARGINYL-TRNA SYNTHETASE"/>
    <property type="match status" value="1"/>
</dbReference>
<reference evidence="11" key="1">
    <citation type="submission" date="2019-08" db="EMBL/GenBank/DDBJ databases">
        <authorList>
            <person name="Kucharzyk K."/>
            <person name="Murdoch R.W."/>
            <person name="Higgins S."/>
            <person name="Loffler F."/>
        </authorList>
    </citation>
    <scope>NUCLEOTIDE SEQUENCE</scope>
</reference>
<dbReference type="GO" id="GO:0005737">
    <property type="term" value="C:cytoplasm"/>
    <property type="evidence" value="ECO:0007669"/>
    <property type="project" value="InterPro"/>
</dbReference>
<evidence type="ECO:0000259" key="9">
    <source>
        <dbReference type="SMART" id="SM00836"/>
    </source>
</evidence>
<evidence type="ECO:0000256" key="8">
    <source>
        <dbReference type="ARBA" id="ARBA00049339"/>
    </source>
</evidence>
<accession>A0A644U2I5</accession>
<keyword evidence="3 11" id="KW-0436">Ligase</keyword>
<comment type="caution">
    <text evidence="11">The sequence shown here is derived from an EMBL/GenBank/DDBJ whole genome shotgun (WGS) entry which is preliminary data.</text>
</comment>
<dbReference type="PRINTS" id="PR01038">
    <property type="entry name" value="TRNASYNTHARG"/>
</dbReference>
<comment type="catalytic activity">
    <reaction evidence="8">
        <text>tRNA(Arg) + L-arginine + ATP = L-arginyl-tRNA(Arg) + AMP + diphosphate</text>
        <dbReference type="Rhea" id="RHEA:20301"/>
        <dbReference type="Rhea" id="RHEA-COMP:9658"/>
        <dbReference type="Rhea" id="RHEA-COMP:9673"/>
        <dbReference type="ChEBI" id="CHEBI:30616"/>
        <dbReference type="ChEBI" id="CHEBI:32682"/>
        <dbReference type="ChEBI" id="CHEBI:33019"/>
        <dbReference type="ChEBI" id="CHEBI:78442"/>
        <dbReference type="ChEBI" id="CHEBI:78513"/>
        <dbReference type="ChEBI" id="CHEBI:456215"/>
        <dbReference type="EC" id="6.1.1.19"/>
    </reaction>
</comment>
<dbReference type="PROSITE" id="PS00178">
    <property type="entry name" value="AA_TRNA_LIGASE_I"/>
    <property type="match status" value="1"/>
</dbReference>
<dbReference type="InterPro" id="IPR036695">
    <property type="entry name" value="Arg-tRNA-synth_N_sf"/>
</dbReference>
<evidence type="ECO:0000256" key="6">
    <source>
        <dbReference type="ARBA" id="ARBA00022917"/>
    </source>
</evidence>
<dbReference type="GO" id="GO:0005524">
    <property type="term" value="F:ATP binding"/>
    <property type="evidence" value="ECO:0007669"/>
    <property type="project" value="UniProtKB-KW"/>
</dbReference>
<dbReference type="GO" id="GO:0006420">
    <property type="term" value="P:arginyl-tRNA aminoacylation"/>
    <property type="evidence" value="ECO:0007669"/>
    <property type="project" value="InterPro"/>
</dbReference>
<organism evidence="11">
    <name type="scientific">bioreactor metagenome</name>
    <dbReference type="NCBI Taxonomy" id="1076179"/>
    <lineage>
        <taxon>unclassified sequences</taxon>
        <taxon>metagenomes</taxon>
        <taxon>ecological metagenomes</taxon>
    </lineage>
</organism>
<dbReference type="EC" id="6.1.1.19" evidence="2"/>
<dbReference type="PANTHER" id="PTHR11956:SF5">
    <property type="entry name" value="ARGININE--TRNA LIGASE, CYTOPLASMIC"/>
    <property type="match status" value="1"/>
</dbReference>
<dbReference type="Gene3D" id="3.30.1360.70">
    <property type="entry name" value="Arginyl tRNA synthetase N-terminal domain"/>
    <property type="match status" value="1"/>
</dbReference>
<dbReference type="InterPro" id="IPR035684">
    <property type="entry name" value="ArgRS_core"/>
</dbReference>
<dbReference type="Pfam" id="PF03485">
    <property type="entry name" value="Arg_tRNA_synt_N"/>
    <property type="match status" value="1"/>
</dbReference>
<evidence type="ECO:0000256" key="3">
    <source>
        <dbReference type="ARBA" id="ARBA00022598"/>
    </source>
</evidence>
<dbReference type="SUPFAM" id="SSF55190">
    <property type="entry name" value="Arginyl-tRNA synthetase (ArgRS), N-terminal 'additional' domain"/>
    <property type="match status" value="1"/>
</dbReference>
<dbReference type="Pfam" id="PF00750">
    <property type="entry name" value="tRNA-synt_1d"/>
    <property type="match status" value="1"/>
</dbReference>
<feature type="domain" description="Arginyl tRNA synthetase N-terminal" evidence="10">
    <location>
        <begin position="7"/>
        <end position="82"/>
    </location>
</feature>